<evidence type="ECO:0000256" key="4">
    <source>
        <dbReference type="ARBA" id="ARBA00022989"/>
    </source>
</evidence>
<accession>A0AAE8JL41</accession>
<dbReference type="PANTHER" id="PTHR30086:SF19">
    <property type="entry name" value="THREONINE EFFLUX PROTEIN"/>
    <property type="match status" value="1"/>
</dbReference>
<evidence type="ECO:0000256" key="6">
    <source>
        <dbReference type="SAM" id="Phobius"/>
    </source>
</evidence>
<feature type="transmembrane region" description="Helical" evidence="6">
    <location>
        <begin position="187"/>
        <end position="205"/>
    </location>
</feature>
<dbReference type="RefSeq" id="WP_372490566.1">
    <property type="nucleotide sequence ID" value="NZ_CP014137.1"/>
</dbReference>
<keyword evidence="4 6" id="KW-1133">Transmembrane helix</keyword>
<organism evidence="7 8">
    <name type="scientific">Brenneria goodwinii</name>
    <dbReference type="NCBI Taxonomy" id="1109412"/>
    <lineage>
        <taxon>Bacteria</taxon>
        <taxon>Pseudomonadati</taxon>
        <taxon>Pseudomonadota</taxon>
        <taxon>Gammaproteobacteria</taxon>
        <taxon>Enterobacterales</taxon>
        <taxon>Pectobacteriaceae</taxon>
        <taxon>Brenneria</taxon>
    </lineage>
</organism>
<feature type="transmembrane region" description="Helical" evidence="6">
    <location>
        <begin position="70"/>
        <end position="90"/>
    </location>
</feature>
<keyword evidence="5 6" id="KW-0472">Membrane</keyword>
<dbReference type="AlphaFoldDB" id="A0AAE8JL41"/>
<dbReference type="PANTHER" id="PTHR30086">
    <property type="entry name" value="ARGININE EXPORTER PROTEIN ARGO"/>
    <property type="match status" value="1"/>
</dbReference>
<evidence type="ECO:0000313" key="8">
    <source>
        <dbReference type="Proteomes" id="UP000285972"/>
    </source>
</evidence>
<dbReference type="KEGG" id="bgj:AWC36_05345"/>
<dbReference type="GO" id="GO:0015171">
    <property type="term" value="F:amino acid transmembrane transporter activity"/>
    <property type="evidence" value="ECO:0007669"/>
    <property type="project" value="TreeGrafter"/>
</dbReference>
<evidence type="ECO:0000313" key="7">
    <source>
        <dbReference type="EMBL" id="RLM17082.1"/>
    </source>
</evidence>
<evidence type="ECO:0000256" key="1">
    <source>
        <dbReference type="ARBA" id="ARBA00004651"/>
    </source>
</evidence>
<keyword evidence="3 6" id="KW-0812">Transmembrane</keyword>
<feature type="transmembrane region" description="Helical" evidence="6">
    <location>
        <begin position="147"/>
        <end position="167"/>
    </location>
</feature>
<name>A0AAE8JL41_9GAMM</name>
<comment type="subcellular location">
    <subcellularLocation>
        <location evidence="1">Cell membrane</location>
        <topology evidence="1">Multi-pass membrane protein</topology>
    </subcellularLocation>
</comment>
<proteinExistence type="predicted"/>
<dbReference type="Proteomes" id="UP000285972">
    <property type="component" value="Unassembled WGS sequence"/>
</dbReference>
<sequence>MESMVLTILTISGAILLGAMSPGQSFILVARTAVASSRKAAMGSALGMGAGCLIFAAIALLGFHSVLTLVPWLYTILKTAGGLYLIWLAIKMFRRAGTPLTVDTSLAAEMSFGKAFITGLLTQLSNPNTAIVFGSIFAAVLSHKIPVFLYIALPIIAFLIDLLWYGFVAYVLSANKPRHIYLSYKASLDRMSGCVMGILGFRLIVR</sequence>
<gene>
    <name evidence="7" type="ORF">BIY26_21475</name>
</gene>
<feature type="transmembrane region" description="Helical" evidence="6">
    <location>
        <begin position="45"/>
        <end position="63"/>
    </location>
</feature>
<evidence type="ECO:0000256" key="5">
    <source>
        <dbReference type="ARBA" id="ARBA00023136"/>
    </source>
</evidence>
<dbReference type="GeneID" id="70906203"/>
<protein>
    <submittedName>
        <fullName evidence="7">Threonine transporter</fullName>
    </submittedName>
</protein>
<dbReference type="GO" id="GO:0005886">
    <property type="term" value="C:plasma membrane"/>
    <property type="evidence" value="ECO:0007669"/>
    <property type="project" value="UniProtKB-SubCell"/>
</dbReference>
<evidence type="ECO:0000256" key="2">
    <source>
        <dbReference type="ARBA" id="ARBA00022475"/>
    </source>
</evidence>
<dbReference type="EMBL" id="MJLX01000093">
    <property type="protein sequence ID" value="RLM17082.1"/>
    <property type="molecule type" value="Genomic_DNA"/>
</dbReference>
<reference evidence="7 8" key="1">
    <citation type="submission" date="2016-09" db="EMBL/GenBank/DDBJ databases">
        <authorList>
            <person name="Doonan J."/>
            <person name="Pachebat J.A."/>
            <person name="Golyshin P.N."/>
            <person name="Denman S."/>
            <person name="Mcdonald J.E."/>
        </authorList>
    </citation>
    <scope>NUCLEOTIDE SEQUENCE [LARGE SCALE GENOMIC DNA]</scope>
    <source>
        <strain evidence="7 8">FRB141</strain>
    </source>
</reference>
<dbReference type="Pfam" id="PF01810">
    <property type="entry name" value="LysE"/>
    <property type="match status" value="1"/>
</dbReference>
<comment type="caution">
    <text evidence="7">The sequence shown here is derived from an EMBL/GenBank/DDBJ whole genome shotgun (WGS) entry which is preliminary data.</text>
</comment>
<evidence type="ECO:0000256" key="3">
    <source>
        <dbReference type="ARBA" id="ARBA00022692"/>
    </source>
</evidence>
<keyword evidence="2" id="KW-1003">Cell membrane</keyword>
<dbReference type="InterPro" id="IPR001123">
    <property type="entry name" value="LeuE-type"/>
</dbReference>